<gene>
    <name evidence="2" type="ORF">B0H17DRAFT_914355</name>
</gene>
<evidence type="ECO:0000256" key="1">
    <source>
        <dbReference type="SAM" id="Phobius"/>
    </source>
</evidence>
<reference evidence="2" key="1">
    <citation type="submission" date="2023-03" db="EMBL/GenBank/DDBJ databases">
        <title>Massive genome expansion in bonnet fungi (Mycena s.s.) driven by repeated elements and novel gene families across ecological guilds.</title>
        <authorList>
            <consortium name="Lawrence Berkeley National Laboratory"/>
            <person name="Harder C.B."/>
            <person name="Miyauchi S."/>
            <person name="Viragh M."/>
            <person name="Kuo A."/>
            <person name="Thoen E."/>
            <person name="Andreopoulos B."/>
            <person name="Lu D."/>
            <person name="Skrede I."/>
            <person name="Drula E."/>
            <person name="Henrissat B."/>
            <person name="Morin E."/>
            <person name="Kohler A."/>
            <person name="Barry K."/>
            <person name="LaButti K."/>
            <person name="Morin E."/>
            <person name="Salamov A."/>
            <person name="Lipzen A."/>
            <person name="Mereny Z."/>
            <person name="Hegedus B."/>
            <person name="Baldrian P."/>
            <person name="Stursova M."/>
            <person name="Weitz H."/>
            <person name="Taylor A."/>
            <person name="Grigoriev I.V."/>
            <person name="Nagy L.G."/>
            <person name="Martin F."/>
            <person name="Kauserud H."/>
        </authorList>
    </citation>
    <scope>NUCLEOTIDE SEQUENCE</scope>
    <source>
        <strain evidence="2">CBHHK067</strain>
    </source>
</reference>
<keyword evidence="1" id="KW-0812">Transmembrane</keyword>
<evidence type="ECO:0000313" key="3">
    <source>
        <dbReference type="Proteomes" id="UP001221757"/>
    </source>
</evidence>
<proteinExistence type="predicted"/>
<feature type="transmembrane region" description="Helical" evidence="1">
    <location>
        <begin position="76"/>
        <end position="94"/>
    </location>
</feature>
<evidence type="ECO:0000313" key="2">
    <source>
        <dbReference type="EMBL" id="KAJ7710423.1"/>
    </source>
</evidence>
<dbReference type="AlphaFoldDB" id="A0AAD7H307"/>
<feature type="transmembrane region" description="Helical" evidence="1">
    <location>
        <begin position="34"/>
        <end position="56"/>
    </location>
</feature>
<protein>
    <submittedName>
        <fullName evidence="2">Uncharacterized protein</fullName>
    </submittedName>
</protein>
<feature type="transmembrane region" description="Helical" evidence="1">
    <location>
        <begin position="6"/>
        <end position="25"/>
    </location>
</feature>
<organism evidence="2 3">
    <name type="scientific">Mycena rosella</name>
    <name type="common">Pink bonnet</name>
    <name type="synonym">Agaricus rosellus</name>
    <dbReference type="NCBI Taxonomy" id="1033263"/>
    <lineage>
        <taxon>Eukaryota</taxon>
        <taxon>Fungi</taxon>
        <taxon>Dikarya</taxon>
        <taxon>Basidiomycota</taxon>
        <taxon>Agaricomycotina</taxon>
        <taxon>Agaricomycetes</taxon>
        <taxon>Agaricomycetidae</taxon>
        <taxon>Agaricales</taxon>
        <taxon>Marasmiineae</taxon>
        <taxon>Mycenaceae</taxon>
        <taxon>Mycena</taxon>
    </lineage>
</organism>
<dbReference type="EMBL" id="JARKIE010000001">
    <property type="protein sequence ID" value="KAJ7710423.1"/>
    <property type="molecule type" value="Genomic_DNA"/>
</dbReference>
<keyword evidence="1" id="KW-1133">Transmembrane helix</keyword>
<keyword evidence="3" id="KW-1185">Reference proteome</keyword>
<dbReference type="Proteomes" id="UP001221757">
    <property type="component" value="Unassembled WGS sequence"/>
</dbReference>
<dbReference type="PANTHER" id="PTHR40465:SF1">
    <property type="entry name" value="DUF6534 DOMAIN-CONTAINING PROTEIN"/>
    <property type="match status" value="1"/>
</dbReference>
<sequence length="124" mass="14157">LIGSLLNFFLFGTFLIQVYVYRLCFPKDSLAVKLLVYFIFLTMTVCTCLNAADVQFWFGTGFGDIARFTDARHSRFYTPLMGSFIAMLVQLFFCHRIVVIRRAAWPISVLVASVRISGPLDLVR</sequence>
<accession>A0AAD7H307</accession>
<comment type="caution">
    <text evidence="2">The sequence shown here is derived from an EMBL/GenBank/DDBJ whole genome shotgun (WGS) entry which is preliminary data.</text>
</comment>
<name>A0AAD7H307_MYCRO</name>
<keyword evidence="1" id="KW-0472">Membrane</keyword>
<dbReference type="PANTHER" id="PTHR40465">
    <property type="entry name" value="CHROMOSOME 1, WHOLE GENOME SHOTGUN SEQUENCE"/>
    <property type="match status" value="1"/>
</dbReference>
<feature type="non-terminal residue" evidence="2">
    <location>
        <position position="1"/>
    </location>
</feature>